<feature type="domain" description="Methyltransferase" evidence="1">
    <location>
        <begin position="119"/>
        <end position="215"/>
    </location>
</feature>
<dbReference type="Gene3D" id="3.40.50.150">
    <property type="entry name" value="Vaccinia Virus protein VP39"/>
    <property type="match status" value="1"/>
</dbReference>
<keyword evidence="2" id="KW-0808">Transferase</keyword>
<dbReference type="Pfam" id="PF13847">
    <property type="entry name" value="Methyltransf_31"/>
    <property type="match status" value="1"/>
</dbReference>
<organism evidence="2">
    <name type="scientific">Candidatus Methanophagaceae archaeon ANME-1 ERB6</name>
    <dbReference type="NCBI Taxonomy" id="2759912"/>
    <lineage>
        <taxon>Archaea</taxon>
        <taxon>Methanobacteriati</taxon>
        <taxon>Methanobacteriota</taxon>
        <taxon>Stenosarchaea group</taxon>
        <taxon>Methanomicrobia</taxon>
        <taxon>Candidatus Methanophagales</taxon>
        <taxon>Candidatus Methanophagaceae</taxon>
    </lineage>
</organism>
<dbReference type="InterPro" id="IPR025714">
    <property type="entry name" value="Methyltranfer_dom"/>
</dbReference>
<accession>A0A7G9YUK8</accession>
<evidence type="ECO:0000313" key="2">
    <source>
        <dbReference type="EMBL" id="QNO51692.1"/>
    </source>
</evidence>
<dbReference type="GO" id="GO:0032259">
    <property type="term" value="P:methylation"/>
    <property type="evidence" value="ECO:0007669"/>
    <property type="project" value="UniProtKB-KW"/>
</dbReference>
<name>A0A7G9YUK8_9EURY</name>
<dbReference type="InterPro" id="IPR029063">
    <property type="entry name" value="SAM-dependent_MTases_sf"/>
</dbReference>
<dbReference type="AlphaFoldDB" id="A0A7G9YUK8"/>
<keyword evidence="2" id="KW-0489">Methyltransferase</keyword>
<reference evidence="2" key="1">
    <citation type="submission" date="2020-06" db="EMBL/GenBank/DDBJ databases">
        <title>Unique genomic features of the anaerobic methanotrophic archaea.</title>
        <authorList>
            <person name="Chadwick G.L."/>
            <person name="Skennerton C.T."/>
            <person name="Laso-Perez R."/>
            <person name="Leu A.O."/>
            <person name="Speth D.R."/>
            <person name="Yu H."/>
            <person name="Morgan-Lang C."/>
            <person name="Hatzenpichler R."/>
            <person name="Goudeau D."/>
            <person name="Malmstrom R."/>
            <person name="Brazelton W.J."/>
            <person name="Woyke T."/>
            <person name="Hallam S.J."/>
            <person name="Tyson G.W."/>
            <person name="Wegener G."/>
            <person name="Boetius A."/>
            <person name="Orphan V."/>
        </authorList>
    </citation>
    <scope>NUCLEOTIDE SEQUENCE</scope>
</reference>
<dbReference type="PANTHER" id="PTHR43861">
    <property type="entry name" value="TRANS-ACONITATE 2-METHYLTRANSFERASE-RELATED"/>
    <property type="match status" value="1"/>
</dbReference>
<dbReference type="SUPFAM" id="SSF158997">
    <property type="entry name" value="Trm112p-like"/>
    <property type="match status" value="1"/>
</dbReference>
<dbReference type="GO" id="GO:0102208">
    <property type="term" value="F:2-polyprenyl-6-hydroxyphenol methylase activity"/>
    <property type="evidence" value="ECO:0007669"/>
    <property type="project" value="UniProtKB-EC"/>
</dbReference>
<proteinExistence type="predicted"/>
<dbReference type="CDD" id="cd02440">
    <property type="entry name" value="AdoMet_MTases"/>
    <property type="match status" value="1"/>
</dbReference>
<dbReference type="SUPFAM" id="SSF53335">
    <property type="entry name" value="S-adenosyl-L-methionine-dependent methyltransferases"/>
    <property type="match status" value="1"/>
</dbReference>
<sequence>MSASRAEILDFMKEQQNLFICPICGSELNITDNQIHCRNVTGSCGASFNVENNIPLMFVPHERDTIIKNKGATVTDAVKTFYERTPFPNYDEIDSVLTLMDKARKGIYARLLDEQIPYGIRMLEVGCGTGQLCNFLSMANRTVIGIDMSIPSLKLAQQFKEKHDLENAHFFQMNLFKPFFQEESFHLVMCSGVLHHTPNPYEGFKSIVKLTKRGGGDYNWAL</sequence>
<protein>
    <submittedName>
        <fullName evidence="2">Ubiquinone biosynthesis O-methyltransferase, mitochondrial</fullName>
        <ecNumber evidence="2">2.1.1.222</ecNumber>
    </submittedName>
</protein>
<keyword evidence="2" id="KW-0830">Ubiquinone</keyword>
<gene>
    <name evidence="2" type="primary">COQ3</name>
    <name evidence="2" type="ORF">GMKFMAKO_00008</name>
</gene>
<dbReference type="EMBL" id="MT631476">
    <property type="protein sequence ID" value="QNO51692.1"/>
    <property type="molecule type" value="Genomic_DNA"/>
</dbReference>
<evidence type="ECO:0000259" key="1">
    <source>
        <dbReference type="Pfam" id="PF13847"/>
    </source>
</evidence>
<dbReference type="EC" id="2.1.1.222" evidence="2"/>